<keyword evidence="3" id="KW-0819">tRNA processing</keyword>
<evidence type="ECO:0000256" key="8">
    <source>
        <dbReference type="ARBA" id="ARBA00023014"/>
    </source>
</evidence>
<evidence type="ECO:0000256" key="5">
    <source>
        <dbReference type="ARBA" id="ARBA00022785"/>
    </source>
</evidence>
<evidence type="ECO:0000259" key="9">
    <source>
        <dbReference type="PROSITE" id="PS51379"/>
    </source>
</evidence>
<organism evidence="10 11">
    <name type="scientific">Dialister succinatiphilus YIT 11850</name>
    <dbReference type="NCBI Taxonomy" id="742743"/>
    <lineage>
        <taxon>Bacteria</taxon>
        <taxon>Bacillati</taxon>
        <taxon>Bacillota</taxon>
        <taxon>Negativicutes</taxon>
        <taxon>Veillonellales</taxon>
        <taxon>Veillonellaceae</taxon>
        <taxon>Dialister</taxon>
    </lineage>
</organism>
<dbReference type="GO" id="GO:0051539">
    <property type="term" value="F:4 iron, 4 sulfur cluster binding"/>
    <property type="evidence" value="ECO:0007669"/>
    <property type="project" value="UniProtKB-KW"/>
</dbReference>
<dbReference type="InterPro" id="IPR013542">
    <property type="entry name" value="QueG_DUF1730"/>
</dbReference>
<keyword evidence="5" id="KW-0671">Queuosine biosynthesis</keyword>
<keyword evidence="1" id="KW-0004">4Fe-4S</keyword>
<evidence type="ECO:0000256" key="7">
    <source>
        <dbReference type="ARBA" id="ARBA00023004"/>
    </source>
</evidence>
<evidence type="ECO:0000313" key="11">
    <source>
        <dbReference type="Proteomes" id="UP000003277"/>
    </source>
</evidence>
<evidence type="ECO:0000256" key="2">
    <source>
        <dbReference type="ARBA" id="ARBA00022490"/>
    </source>
</evidence>
<keyword evidence="11" id="KW-1185">Reference proteome</keyword>
<dbReference type="STRING" id="742743.HMPREF9453_00273"/>
<dbReference type="GO" id="GO:0046872">
    <property type="term" value="F:metal ion binding"/>
    <property type="evidence" value="ECO:0007669"/>
    <property type="project" value="UniProtKB-KW"/>
</dbReference>
<evidence type="ECO:0000256" key="3">
    <source>
        <dbReference type="ARBA" id="ARBA00022694"/>
    </source>
</evidence>
<dbReference type="EMBL" id="ADLT01000008">
    <property type="protein sequence ID" value="EHO63802.1"/>
    <property type="molecule type" value="Genomic_DNA"/>
</dbReference>
<accession>H1CY35</accession>
<dbReference type="PATRIC" id="fig|742743.3.peg.277"/>
<dbReference type="HOGENOM" id="CLU_030790_2_1_9"/>
<protein>
    <submittedName>
        <fullName evidence="10">Putative iron-sulfur cluster-binding protein</fullName>
    </submittedName>
</protein>
<keyword evidence="6" id="KW-0560">Oxidoreductase</keyword>
<dbReference type="PROSITE" id="PS00198">
    <property type="entry name" value="4FE4S_FER_1"/>
    <property type="match status" value="1"/>
</dbReference>
<dbReference type="eggNOG" id="COG1600">
    <property type="taxonomic scope" value="Bacteria"/>
</dbReference>
<dbReference type="InterPro" id="IPR004453">
    <property type="entry name" value="QueG"/>
</dbReference>
<dbReference type="InterPro" id="IPR017896">
    <property type="entry name" value="4Fe4S_Fe-S-bd"/>
</dbReference>
<keyword evidence="4" id="KW-0479">Metal-binding</keyword>
<dbReference type="PANTHER" id="PTHR30002">
    <property type="entry name" value="EPOXYQUEUOSINE REDUCTASE"/>
    <property type="match status" value="1"/>
</dbReference>
<dbReference type="PROSITE" id="PS51379">
    <property type="entry name" value="4FE4S_FER_2"/>
    <property type="match status" value="1"/>
</dbReference>
<comment type="caution">
    <text evidence="10">The sequence shown here is derived from an EMBL/GenBank/DDBJ whole genome shotgun (WGS) entry which is preliminary data.</text>
</comment>
<dbReference type="PANTHER" id="PTHR30002:SF4">
    <property type="entry name" value="EPOXYQUEUOSINE REDUCTASE"/>
    <property type="match status" value="1"/>
</dbReference>
<keyword evidence="8" id="KW-0411">Iron-sulfur</keyword>
<dbReference type="AlphaFoldDB" id="H1CY35"/>
<proteinExistence type="predicted"/>
<evidence type="ECO:0000256" key="4">
    <source>
        <dbReference type="ARBA" id="ARBA00022723"/>
    </source>
</evidence>
<dbReference type="GO" id="GO:0052693">
    <property type="term" value="F:epoxyqueuosine reductase activity"/>
    <property type="evidence" value="ECO:0007669"/>
    <property type="project" value="TreeGrafter"/>
</dbReference>
<feature type="domain" description="4Fe-4S ferredoxin-type" evidence="9">
    <location>
        <begin position="160"/>
        <end position="192"/>
    </location>
</feature>
<reference evidence="10 11" key="1">
    <citation type="submission" date="2011-11" db="EMBL/GenBank/DDBJ databases">
        <title>The Genome Sequence of Dialister succinatiphilus YIT 11850.</title>
        <authorList>
            <consortium name="The Broad Institute Genome Sequencing Platform"/>
            <person name="Earl A."/>
            <person name="Ward D."/>
            <person name="Feldgarden M."/>
            <person name="Gevers D."/>
            <person name="Morotomi M."/>
            <person name="Young S.K."/>
            <person name="Zeng Q."/>
            <person name="Gargeya S."/>
            <person name="Fitzgerald M."/>
            <person name="Haas B."/>
            <person name="Abouelleil A."/>
            <person name="Alvarado L."/>
            <person name="Arachchi H.M."/>
            <person name="Berlin A."/>
            <person name="Brown A."/>
            <person name="Chapman S.B."/>
            <person name="Dunbar C."/>
            <person name="Gearin G."/>
            <person name="Goldberg J."/>
            <person name="Griggs A."/>
            <person name="Gujja S."/>
            <person name="Heiman D."/>
            <person name="Howarth C."/>
            <person name="Lui A."/>
            <person name="MacDonald P.J.P."/>
            <person name="Montmayeur A."/>
            <person name="Murphy C."/>
            <person name="Neiman D."/>
            <person name="Pearson M."/>
            <person name="Priest M."/>
            <person name="Roberts A."/>
            <person name="Saif S."/>
            <person name="Shea T."/>
            <person name="Sisk P."/>
            <person name="Stolte C."/>
            <person name="Sykes S."/>
            <person name="Wortman J."/>
            <person name="Nusbaum C."/>
            <person name="Birren B."/>
        </authorList>
    </citation>
    <scope>NUCLEOTIDE SEQUENCE [LARGE SCALE GENOMIC DNA]</scope>
    <source>
        <strain evidence="10 11">YIT 11850</strain>
    </source>
</reference>
<dbReference type="GO" id="GO:0008616">
    <property type="term" value="P:tRNA queuosine(34) biosynthetic process"/>
    <property type="evidence" value="ECO:0007669"/>
    <property type="project" value="UniProtKB-KW"/>
</dbReference>
<dbReference type="RefSeq" id="WP_008858779.1">
    <property type="nucleotide sequence ID" value="NZ_JH591187.1"/>
</dbReference>
<dbReference type="SUPFAM" id="SSF46548">
    <property type="entry name" value="alpha-helical ferredoxin"/>
    <property type="match status" value="1"/>
</dbReference>
<keyword evidence="7" id="KW-0408">Iron</keyword>
<dbReference type="InterPro" id="IPR017900">
    <property type="entry name" value="4Fe4S_Fe_S_CS"/>
</dbReference>
<gene>
    <name evidence="10" type="ORF">HMPREF9453_00273</name>
</gene>
<evidence type="ECO:0000256" key="1">
    <source>
        <dbReference type="ARBA" id="ARBA00022485"/>
    </source>
</evidence>
<dbReference type="Pfam" id="PF08331">
    <property type="entry name" value="QueG_DUF1730"/>
    <property type="match status" value="1"/>
</dbReference>
<evidence type="ECO:0000313" key="10">
    <source>
        <dbReference type="EMBL" id="EHO63802.1"/>
    </source>
</evidence>
<evidence type="ECO:0000256" key="6">
    <source>
        <dbReference type="ARBA" id="ARBA00023002"/>
    </source>
</evidence>
<sequence>MDPKTLFLETARSLRLTACGACSIDFSKDLSQALSKAGPVPFAPAEAEKRLSPESLLPGARSFFVILFPYKTEEREMGNIALYARSEDYHRVNHRYMDRIIEVAAKAFPQARFKALTDTSPMVDRWLAYAAGLGFFGRNHCLIHPVYGSYVTIGAILTTLPLSPDTPLTLSCGDCRLCERACPGKIIGKEPFNPWHCKSYLTQKKEDLTEEEQDIIRKTPLIFGCDGCQNCCPYNRKAPPSPLPEIRENRIPFLTKEMMESMSNRAFDKTYKNYAFAWRGKKVLLRNWHIVHEK</sequence>
<keyword evidence="2" id="KW-0963">Cytoplasm</keyword>
<dbReference type="Proteomes" id="UP000003277">
    <property type="component" value="Unassembled WGS sequence"/>
</dbReference>
<dbReference type="OrthoDB" id="9784571at2"/>
<dbReference type="Pfam" id="PF13484">
    <property type="entry name" value="Fer4_16"/>
    <property type="match status" value="1"/>
</dbReference>
<name>H1CY35_9FIRM</name>